<name>A0A255EDK2_9ACTN</name>
<gene>
    <name evidence="6" type="ORF">CGZ91_09780</name>
    <name evidence="5" type="ORF">CGZ92_02670</name>
</gene>
<evidence type="ECO:0000313" key="8">
    <source>
        <dbReference type="Proteomes" id="UP000216533"/>
    </source>
</evidence>
<organism evidence="5 8">
    <name type="scientific">Parenemella sanctibonifatiensis</name>
    <dbReference type="NCBI Taxonomy" id="2016505"/>
    <lineage>
        <taxon>Bacteria</taxon>
        <taxon>Bacillati</taxon>
        <taxon>Actinomycetota</taxon>
        <taxon>Actinomycetes</taxon>
        <taxon>Propionibacteriales</taxon>
        <taxon>Propionibacteriaceae</taxon>
        <taxon>Parenemella</taxon>
    </lineage>
</organism>
<reference evidence="7 8" key="1">
    <citation type="submission" date="2017-07" db="EMBL/GenBank/DDBJ databases">
        <title>Draft whole genome sequences of clinical Proprionibacteriaceae strains.</title>
        <authorList>
            <person name="Bernier A.-M."/>
            <person name="Bernard K."/>
            <person name="Domingo M.-C."/>
        </authorList>
    </citation>
    <scope>NUCLEOTIDE SEQUENCE [LARGE SCALE GENOMIC DNA]</scope>
    <source>
        <strain evidence="6 7">NML 150081</strain>
        <strain evidence="5 8">NML 160184</strain>
    </source>
</reference>
<dbReference type="Proteomes" id="UP000216300">
    <property type="component" value="Unassembled WGS sequence"/>
</dbReference>
<evidence type="ECO:0000256" key="2">
    <source>
        <dbReference type="ARBA" id="ARBA00023015"/>
    </source>
</evidence>
<dbReference type="InterPro" id="IPR036388">
    <property type="entry name" value="WH-like_DNA-bd_sf"/>
</dbReference>
<evidence type="ECO:0000256" key="1">
    <source>
        <dbReference type="ARBA" id="ARBA00011046"/>
    </source>
</evidence>
<dbReference type="GO" id="GO:0045892">
    <property type="term" value="P:negative regulation of DNA-templated transcription"/>
    <property type="evidence" value="ECO:0007669"/>
    <property type="project" value="InterPro"/>
</dbReference>
<evidence type="ECO:0000313" key="5">
    <source>
        <dbReference type="EMBL" id="OYN89637.1"/>
    </source>
</evidence>
<dbReference type="Gene3D" id="1.10.10.10">
    <property type="entry name" value="Winged helix-like DNA-binding domain superfamily/Winged helix DNA-binding domain"/>
    <property type="match status" value="1"/>
</dbReference>
<proteinExistence type="inferred from homology"/>
<dbReference type="AlphaFoldDB" id="A0A255EDK2"/>
<evidence type="ECO:0000313" key="6">
    <source>
        <dbReference type="EMBL" id="OYN89793.1"/>
    </source>
</evidence>
<dbReference type="SUPFAM" id="SSF46785">
    <property type="entry name" value="Winged helix' DNA-binding domain"/>
    <property type="match status" value="1"/>
</dbReference>
<accession>A0A255EDK2</accession>
<dbReference type="InterPro" id="IPR036390">
    <property type="entry name" value="WH_DNA-bd_sf"/>
</dbReference>
<dbReference type="EMBL" id="NMVI01000008">
    <property type="protein sequence ID" value="OYN89637.1"/>
    <property type="molecule type" value="Genomic_DNA"/>
</dbReference>
<evidence type="ECO:0000256" key="3">
    <source>
        <dbReference type="ARBA" id="ARBA00023125"/>
    </source>
</evidence>
<keyword evidence="3" id="KW-0238">DNA-binding</keyword>
<dbReference type="RefSeq" id="WP_094449843.1">
    <property type="nucleotide sequence ID" value="NZ_NMVI01000008.1"/>
</dbReference>
<protein>
    <submittedName>
        <fullName evidence="5">Transcriptional regulator</fullName>
    </submittedName>
</protein>
<evidence type="ECO:0000313" key="7">
    <source>
        <dbReference type="Proteomes" id="UP000216300"/>
    </source>
</evidence>
<dbReference type="Proteomes" id="UP000216533">
    <property type="component" value="Unassembled WGS sequence"/>
</dbReference>
<sequence>MAGGRREHGALEAELLGILRSRSEPVAAADLVAACGEPRPAGTTVLTVLDRLRAKGLVERQQFSPRRVRWLAAPAAFVDPSEALSRLSGADREAVLLKFAGNLDAADVDFLRSAVARRDPR</sequence>
<accession>A0A255ENT8</accession>
<keyword evidence="2" id="KW-0805">Transcription regulation</keyword>
<dbReference type="GO" id="GO:0003677">
    <property type="term" value="F:DNA binding"/>
    <property type="evidence" value="ECO:0007669"/>
    <property type="project" value="UniProtKB-KW"/>
</dbReference>
<keyword evidence="7" id="KW-1185">Reference proteome</keyword>
<comment type="caution">
    <text evidence="5">The sequence shown here is derived from an EMBL/GenBank/DDBJ whole genome shotgun (WGS) entry which is preliminary data.</text>
</comment>
<dbReference type="EMBL" id="NMVJ01000008">
    <property type="protein sequence ID" value="OYN89793.1"/>
    <property type="molecule type" value="Genomic_DNA"/>
</dbReference>
<dbReference type="Pfam" id="PF03965">
    <property type="entry name" value="Penicillinase_R"/>
    <property type="match status" value="1"/>
</dbReference>
<keyword evidence="4" id="KW-0804">Transcription</keyword>
<dbReference type="OrthoDB" id="9813987at2"/>
<comment type="similarity">
    <text evidence="1">Belongs to the BlaI transcriptional regulatory family.</text>
</comment>
<dbReference type="InterPro" id="IPR005650">
    <property type="entry name" value="BlaI_family"/>
</dbReference>
<evidence type="ECO:0000256" key="4">
    <source>
        <dbReference type="ARBA" id="ARBA00023163"/>
    </source>
</evidence>